<keyword evidence="3 7" id="KW-0375">Hydrogen ion transport</keyword>
<accession>A0A832TG22</accession>
<dbReference type="GO" id="GO:0046961">
    <property type="term" value="F:proton-transporting ATPase activity, rotational mechanism"/>
    <property type="evidence" value="ECO:0007669"/>
    <property type="project" value="InterPro"/>
</dbReference>
<evidence type="ECO:0000256" key="4">
    <source>
        <dbReference type="ARBA" id="ARBA00023065"/>
    </source>
</evidence>
<proteinExistence type="inferred from homology"/>
<dbReference type="PANTHER" id="PTHR45715">
    <property type="entry name" value="ATPASE H+-TRANSPORTING V1 SUBUNIT E1A-RELATED"/>
    <property type="match status" value="1"/>
</dbReference>
<comment type="function">
    <text evidence="7">Component of the A-type ATP synthase that produces ATP from ADP in the presence of a proton gradient across the membrane.</text>
</comment>
<evidence type="ECO:0000256" key="1">
    <source>
        <dbReference type="ARBA" id="ARBA00005901"/>
    </source>
</evidence>
<dbReference type="EMBL" id="DUJS01000001">
    <property type="protein sequence ID" value="HII69643.1"/>
    <property type="molecule type" value="Genomic_DNA"/>
</dbReference>
<dbReference type="GO" id="GO:0046933">
    <property type="term" value="F:proton-transporting ATP synthase activity, rotational mechanism"/>
    <property type="evidence" value="ECO:0007669"/>
    <property type="project" value="UniProtKB-UniRule"/>
</dbReference>
<keyword evidence="2 7" id="KW-0813">Transport</keyword>
<keyword evidence="5 7" id="KW-0472">Membrane</keyword>
<evidence type="ECO:0000313" key="9">
    <source>
        <dbReference type="EMBL" id="HII69643.1"/>
    </source>
</evidence>
<dbReference type="GeneID" id="1477115"/>
<protein>
    <recommendedName>
        <fullName evidence="7">A-type ATP synthase subunit E</fullName>
    </recommendedName>
</protein>
<dbReference type="Pfam" id="PF01991">
    <property type="entry name" value="vATP-synt_E"/>
    <property type="match status" value="1"/>
</dbReference>
<comment type="caution">
    <text evidence="9">The sequence shown here is derived from an EMBL/GenBank/DDBJ whole genome shotgun (WGS) entry which is preliminary data.</text>
</comment>
<dbReference type="NCBIfam" id="NF003049">
    <property type="entry name" value="PRK03963.1"/>
    <property type="match status" value="1"/>
</dbReference>
<keyword evidence="6 7" id="KW-0066">ATP synthesis</keyword>
<organism evidence="9 10">
    <name type="scientific">Methanopyrus kandleri</name>
    <dbReference type="NCBI Taxonomy" id="2320"/>
    <lineage>
        <taxon>Archaea</taxon>
        <taxon>Methanobacteriati</taxon>
        <taxon>Methanobacteriota</taxon>
        <taxon>Methanomada group</taxon>
        <taxon>Methanopyri</taxon>
        <taxon>Methanopyrales</taxon>
        <taxon>Methanopyraceae</taxon>
        <taxon>Methanopyrus</taxon>
    </lineage>
</organism>
<dbReference type="RefSeq" id="WP_011019382.1">
    <property type="nucleotide sequence ID" value="NZ_DUJS01000001.1"/>
</dbReference>
<evidence type="ECO:0000256" key="5">
    <source>
        <dbReference type="ARBA" id="ARBA00023136"/>
    </source>
</evidence>
<dbReference type="OMA" id="YAGNIDC"/>
<keyword evidence="8" id="KW-0175">Coiled coil</keyword>
<dbReference type="SUPFAM" id="SSF160527">
    <property type="entry name" value="V-type ATPase subunit E-like"/>
    <property type="match status" value="1"/>
</dbReference>
<name>A0A832TG22_9EURY</name>
<dbReference type="GO" id="GO:0005886">
    <property type="term" value="C:plasma membrane"/>
    <property type="evidence" value="ECO:0007669"/>
    <property type="project" value="UniProtKB-SubCell"/>
</dbReference>
<dbReference type="SUPFAM" id="SSF81573">
    <property type="entry name" value="F1F0 ATP synthase subunit B, membrane domain"/>
    <property type="match status" value="1"/>
</dbReference>
<keyword evidence="4 7" id="KW-0406">Ion transport</keyword>
<evidence type="ECO:0000256" key="8">
    <source>
        <dbReference type="SAM" id="Coils"/>
    </source>
</evidence>
<dbReference type="GO" id="GO:0033178">
    <property type="term" value="C:proton-transporting two-sector ATPase complex, catalytic domain"/>
    <property type="evidence" value="ECO:0007669"/>
    <property type="project" value="InterPro"/>
</dbReference>
<dbReference type="InterPro" id="IPR028987">
    <property type="entry name" value="ATP_synth_B-like_membr_sf"/>
</dbReference>
<dbReference type="Proteomes" id="UP000619545">
    <property type="component" value="Unassembled WGS sequence"/>
</dbReference>
<dbReference type="GO" id="GO:0005524">
    <property type="term" value="F:ATP binding"/>
    <property type="evidence" value="ECO:0007669"/>
    <property type="project" value="UniProtKB-UniRule"/>
</dbReference>
<sequence length="200" mass="23338">MGVEELERKILEDAEKEAEEILEEAKRDAERIREKAEREAEEVRREILDRARREAETRRRREIAQAKLEIRQERLRVKEEYIEKAIERAEEKIRELAEEGRKEYLEFLKRSAIEAVNAISSDEVVLRANENDLMLLDEMLSEIRDETGKDVELGEPVEAVGGVIAESKDGSEAYDNTVDARLRRRRSEIVRRVSETLFGG</sequence>
<dbReference type="GO" id="GO:0042777">
    <property type="term" value="P:proton motive force-driven plasma membrane ATP synthesis"/>
    <property type="evidence" value="ECO:0007669"/>
    <property type="project" value="UniProtKB-UniRule"/>
</dbReference>
<keyword evidence="7" id="KW-1003">Cell membrane</keyword>
<comment type="similarity">
    <text evidence="1 7">Belongs to the V-ATPase E subunit family.</text>
</comment>
<comment type="subunit">
    <text evidence="7">Has multiple subunits with at least A(3), B(3), C, D, E, F, H, I and proteolipid K(x).</text>
</comment>
<evidence type="ECO:0000313" key="10">
    <source>
        <dbReference type="Proteomes" id="UP000619545"/>
    </source>
</evidence>
<comment type="subcellular location">
    <subcellularLocation>
        <location evidence="7">Cell membrane</location>
        <topology evidence="7">Peripheral membrane protein</topology>
    </subcellularLocation>
</comment>
<dbReference type="Gene3D" id="3.30.2320.30">
    <property type="entry name" value="ATP synthase, E subunit, C-terminal"/>
    <property type="match status" value="1"/>
</dbReference>
<dbReference type="Gene3D" id="1.20.5.620">
    <property type="entry name" value="F1F0 ATP synthase subunit B, membrane domain"/>
    <property type="match status" value="1"/>
</dbReference>
<dbReference type="SMR" id="A0A832TG22"/>
<dbReference type="InterPro" id="IPR002842">
    <property type="entry name" value="ATPase_V1_Esu"/>
</dbReference>
<evidence type="ECO:0000256" key="3">
    <source>
        <dbReference type="ARBA" id="ARBA00022781"/>
    </source>
</evidence>
<gene>
    <name evidence="7" type="primary">atpE</name>
    <name evidence="9" type="ORF">HA336_00230</name>
</gene>
<feature type="coiled-coil region" evidence="8">
    <location>
        <begin position="4"/>
        <end position="106"/>
    </location>
</feature>
<dbReference type="HAMAP" id="MF_00311">
    <property type="entry name" value="ATP_synth_E_arch"/>
    <property type="match status" value="1"/>
</dbReference>
<evidence type="ECO:0000256" key="2">
    <source>
        <dbReference type="ARBA" id="ARBA00022448"/>
    </source>
</evidence>
<evidence type="ECO:0000256" key="6">
    <source>
        <dbReference type="ARBA" id="ARBA00023310"/>
    </source>
</evidence>
<dbReference type="AlphaFoldDB" id="A0A832TG22"/>
<dbReference type="InterPro" id="IPR038495">
    <property type="entry name" value="ATPase_E_C"/>
</dbReference>
<reference evidence="9" key="1">
    <citation type="journal article" date="2020" name="bioRxiv">
        <title>A rank-normalized archaeal taxonomy based on genome phylogeny resolves widespread incomplete and uneven classifications.</title>
        <authorList>
            <person name="Rinke C."/>
            <person name="Chuvochina M."/>
            <person name="Mussig A.J."/>
            <person name="Chaumeil P.-A."/>
            <person name="Waite D.W."/>
            <person name="Whitman W.B."/>
            <person name="Parks D.H."/>
            <person name="Hugenholtz P."/>
        </authorList>
    </citation>
    <scope>NUCLEOTIDE SEQUENCE</scope>
    <source>
        <strain evidence="9">UBA8853</strain>
    </source>
</reference>
<evidence type="ECO:0000256" key="7">
    <source>
        <dbReference type="HAMAP-Rule" id="MF_00311"/>
    </source>
</evidence>